<evidence type="ECO:0008006" key="4">
    <source>
        <dbReference type="Google" id="ProtNLM"/>
    </source>
</evidence>
<dbReference type="PROSITE" id="PS51257">
    <property type="entry name" value="PROKAR_LIPOPROTEIN"/>
    <property type="match status" value="1"/>
</dbReference>
<feature type="chain" id="PRO_5003090834" description="Lipoprotein" evidence="1">
    <location>
        <begin position="29"/>
        <end position="148"/>
    </location>
</feature>
<reference evidence="2 3" key="1">
    <citation type="submission" date="2010-01" db="EMBL/GenBank/DDBJ databases">
        <title>The complete genome of Thermobispora bispora DSM 43833.</title>
        <authorList>
            <consortium name="US DOE Joint Genome Institute (JGI-PGF)"/>
            <person name="Lucas S."/>
            <person name="Copeland A."/>
            <person name="Lapidus A."/>
            <person name="Glavina del Rio T."/>
            <person name="Dalin E."/>
            <person name="Tice H."/>
            <person name="Bruce D."/>
            <person name="Goodwin L."/>
            <person name="Pitluck S."/>
            <person name="Kyrpides N."/>
            <person name="Mavromatis K."/>
            <person name="Ivanova N."/>
            <person name="Mikhailova N."/>
            <person name="Chertkov O."/>
            <person name="Brettin T."/>
            <person name="Detter J.C."/>
            <person name="Han C."/>
            <person name="Larimer F."/>
            <person name="Land M."/>
            <person name="Hauser L."/>
            <person name="Markowitz V."/>
            <person name="Cheng J.-F."/>
            <person name="Hugenholtz P."/>
            <person name="Woyke T."/>
            <person name="Wu D."/>
            <person name="Jando M."/>
            <person name="Schneider S."/>
            <person name="Klenk H.-P."/>
            <person name="Eisen J.A."/>
        </authorList>
    </citation>
    <scope>NUCLEOTIDE SEQUENCE [LARGE SCALE GENOMIC DNA]</scope>
    <source>
        <strain evidence="3">ATCC 19993 / DSM 43833 / CBS 139.67 / JCM 10125 / KCTC 9307 / NBRC 14880 / R51</strain>
    </source>
</reference>
<keyword evidence="1" id="KW-0732">Signal</keyword>
<proteinExistence type="predicted"/>
<accession>D6Y3Q6</accession>
<evidence type="ECO:0000313" key="3">
    <source>
        <dbReference type="Proteomes" id="UP000006640"/>
    </source>
</evidence>
<dbReference type="eggNOG" id="ENOG502ZR8M">
    <property type="taxonomic scope" value="Bacteria"/>
</dbReference>
<sequence length="148" mass="16204">MRLPLTACLMYRATLAVSMLGLGLTACASHRETPTTARPQVYVLNFYGAEEGRAEQRPRDLVLSEFTTINAVTWQSWGPTRAVGRGKLSGMWCLPECGDAPYDATVTLGAVVPVRGKGYFSRYAVTARLPDDQRKRADLTGRLPIPGE</sequence>
<dbReference type="OrthoDB" id="4205682at2"/>
<gene>
    <name evidence="2" type="ordered locus">Tbis_0355</name>
</gene>
<dbReference type="STRING" id="469371.Tbis_0355"/>
<keyword evidence="3" id="KW-1185">Reference proteome</keyword>
<organism evidence="2 3">
    <name type="scientific">Thermobispora bispora (strain ATCC 19993 / DSM 43833 / CBS 139.67 / JCM 10125 / KCTC 9307 / NBRC 14880 / R51)</name>
    <dbReference type="NCBI Taxonomy" id="469371"/>
    <lineage>
        <taxon>Bacteria</taxon>
        <taxon>Bacillati</taxon>
        <taxon>Actinomycetota</taxon>
        <taxon>Actinomycetes</taxon>
        <taxon>Streptosporangiales</taxon>
        <taxon>Streptosporangiaceae</taxon>
        <taxon>Thermobispora</taxon>
    </lineage>
</organism>
<dbReference type="HOGENOM" id="CLU_147453_0_0_11"/>
<protein>
    <recommendedName>
        <fullName evidence="4">Lipoprotein</fullName>
    </recommendedName>
</protein>
<dbReference type="Proteomes" id="UP000006640">
    <property type="component" value="Chromosome"/>
</dbReference>
<dbReference type="KEGG" id="tbi:Tbis_0355"/>
<evidence type="ECO:0000313" key="2">
    <source>
        <dbReference type="EMBL" id="ADG87085.1"/>
    </source>
</evidence>
<dbReference type="EMBL" id="CP001874">
    <property type="protein sequence ID" value="ADG87085.1"/>
    <property type="molecule type" value="Genomic_DNA"/>
</dbReference>
<evidence type="ECO:0000256" key="1">
    <source>
        <dbReference type="SAM" id="SignalP"/>
    </source>
</evidence>
<dbReference type="RefSeq" id="WP_013130618.1">
    <property type="nucleotide sequence ID" value="NC_014165.1"/>
</dbReference>
<dbReference type="AlphaFoldDB" id="D6Y3Q6"/>
<name>D6Y3Q6_THEBD</name>
<feature type="signal peptide" evidence="1">
    <location>
        <begin position="1"/>
        <end position="28"/>
    </location>
</feature>